<evidence type="ECO:0000313" key="1">
    <source>
        <dbReference type="EMBL" id="ONI41701.1"/>
    </source>
</evidence>
<dbReference type="Proteomes" id="UP000188637">
    <property type="component" value="Unassembled WGS sequence"/>
</dbReference>
<evidence type="ECO:0000313" key="2">
    <source>
        <dbReference type="Proteomes" id="UP000188637"/>
    </source>
</evidence>
<organism evidence="1 2">
    <name type="scientific">Candidatus Epulonipiscium fishelsonii</name>
    <dbReference type="NCBI Taxonomy" id="77094"/>
    <lineage>
        <taxon>Bacteria</taxon>
        <taxon>Bacillati</taxon>
        <taxon>Bacillota</taxon>
        <taxon>Clostridia</taxon>
        <taxon>Lachnospirales</taxon>
        <taxon>Lachnospiraceae</taxon>
        <taxon>Candidatus Epulonipiscium</taxon>
    </lineage>
</organism>
<reference evidence="1" key="1">
    <citation type="submission" date="2016-08" db="EMBL/GenBank/DDBJ databases">
        <authorList>
            <person name="Ngugi D.K."/>
            <person name="Miyake S."/>
            <person name="Stingl U."/>
        </authorList>
    </citation>
    <scope>NUCLEOTIDE SEQUENCE</scope>
    <source>
        <strain evidence="1">SCG-D08WGA-EpuloA1</strain>
    </source>
</reference>
<dbReference type="EMBL" id="LJHD01000209">
    <property type="protein sequence ID" value="ONI41701.1"/>
    <property type="molecule type" value="Genomic_DNA"/>
</dbReference>
<accession>A0ACC8XER5</accession>
<name>A0ACC8XER5_9FIRM</name>
<proteinExistence type="predicted"/>
<comment type="caution">
    <text evidence="1">The sequence shown here is derived from an EMBL/GenBank/DDBJ whole genome shotgun (WGS) entry which is preliminary data.</text>
</comment>
<gene>
    <name evidence="1" type="ORF">AN640_07770</name>
</gene>
<sequence>MYYIGVDLGGTTIKVGLINEEYKIVQTAVCDTKAERPPDEILKDMAFLCKEVMKKENISEEDVDSIGIGCPGLAIPQDGILLTSPNLQTFKNTNVKAEIQKYINLPVYIENDANVAALGEVINGAAKGVKSAVVVTLGTGVGGGIIIDGKIYSGAFFGAGEIGHHSILFKDGYKCGCGRTGCWEQYASATALIRDAKIAVENRDSKIKELTNGGAINAKIIFDAAQAGDEVANKLLDQYFKFIGIGVLNLINILQPQMIVLGGGMSAQKENLINPVVKYLKENMFGGLELRTEIKAADLGNDAGIIGAGLLGKSL</sequence>
<protein>
    <submittedName>
        <fullName evidence="1">Glucokinase</fullName>
    </submittedName>
</protein>
<keyword evidence="2" id="KW-1185">Reference proteome</keyword>